<proteinExistence type="predicted"/>
<gene>
    <name evidence="1" type="ORF">BN5_3242</name>
</gene>
<dbReference type="KEGG" id="ppse:BN5_3242"/>
<accession>W6R0N5</accession>
<protein>
    <submittedName>
        <fullName evidence="1">Uncharacterized protein</fullName>
    </submittedName>
</protein>
<dbReference type="AlphaFoldDB" id="W6R0N5"/>
<evidence type="ECO:0000313" key="1">
    <source>
        <dbReference type="EMBL" id="CDM41798.1"/>
    </source>
</evidence>
<sequence length="90" mass="10164">MSKVNVEKNISPTRAQRVAQDGNLRSGIVRDYYVVDEGLLRDGVIGCFVRRNKEPGSFSTVFLDEDAMALFLPGWREVVRKGRYLDANLS</sequence>
<dbReference type="HOGENOM" id="CLU_2438511_0_0_6"/>
<evidence type="ECO:0000313" key="2">
    <source>
        <dbReference type="Proteomes" id="UP000032841"/>
    </source>
</evidence>
<dbReference type="EMBL" id="HG916826">
    <property type="protein sequence ID" value="CDM41798.1"/>
    <property type="molecule type" value="Genomic_DNA"/>
</dbReference>
<dbReference type="Proteomes" id="UP000032841">
    <property type="component" value="Chromosome"/>
</dbReference>
<organism evidence="1 2">
    <name type="scientific">Ectopseudomonas oleovorans (strain CECT 5344)</name>
    <name type="common">Pseudomonas pseudoalcaligenes</name>
    <dbReference type="NCBI Taxonomy" id="1182590"/>
    <lineage>
        <taxon>Bacteria</taxon>
        <taxon>Pseudomonadati</taxon>
        <taxon>Pseudomonadota</taxon>
        <taxon>Gammaproteobacteria</taxon>
        <taxon>Pseudomonadales</taxon>
        <taxon>Pseudomonadaceae</taxon>
        <taxon>Ectopseudomonas</taxon>
    </lineage>
</organism>
<name>W6R0N5_ECTO5</name>
<reference evidence="1 2" key="1">
    <citation type="submission" date="2013-11" db="EMBL/GenBank/DDBJ databases">
        <title>Complete genome sequence of the cyanide-degrading bacterium Pseudomonas pseudoalcaligenes CECT 5344.</title>
        <authorList>
            <person name="Wibberg D."/>
            <person name="Puehler A."/>
            <person name="Schlueter A."/>
        </authorList>
    </citation>
    <scope>NUCLEOTIDE SEQUENCE [LARGE SCALE GENOMIC DNA]</scope>
    <source>
        <strain evidence="2">CECT 5344</strain>
    </source>
</reference>